<dbReference type="EMBL" id="CAEZYR010000092">
    <property type="protein sequence ID" value="CAB4757656.1"/>
    <property type="molecule type" value="Genomic_DNA"/>
</dbReference>
<sequence length="33" mass="3798">MRMRDKDPMGEEFIGMMIDWTSAGNPLNKPLSE</sequence>
<reference evidence="1" key="1">
    <citation type="submission" date="2020-05" db="EMBL/GenBank/DDBJ databases">
        <authorList>
            <person name="Chiriac C."/>
            <person name="Salcher M."/>
            <person name="Ghai R."/>
            <person name="Kavagutti S V."/>
        </authorList>
    </citation>
    <scope>NUCLEOTIDE SEQUENCE</scope>
</reference>
<evidence type="ECO:0000313" key="1">
    <source>
        <dbReference type="EMBL" id="CAB4757656.1"/>
    </source>
</evidence>
<accession>A0A6J6UDM7</accession>
<organism evidence="1">
    <name type="scientific">freshwater metagenome</name>
    <dbReference type="NCBI Taxonomy" id="449393"/>
    <lineage>
        <taxon>unclassified sequences</taxon>
        <taxon>metagenomes</taxon>
        <taxon>ecological metagenomes</taxon>
    </lineage>
</organism>
<name>A0A6J6UDM7_9ZZZZ</name>
<dbReference type="EMBL" id="CAFABA010000147">
    <property type="protein sequence ID" value="CAB4835865.1"/>
    <property type="molecule type" value="Genomic_DNA"/>
</dbReference>
<dbReference type="AlphaFoldDB" id="A0A6J6UDM7"/>
<evidence type="ECO:0000313" key="2">
    <source>
        <dbReference type="EMBL" id="CAB4835865.1"/>
    </source>
</evidence>
<gene>
    <name evidence="1" type="ORF">UFOPK2754_02200</name>
    <name evidence="2" type="ORF">UFOPK3139_02658</name>
</gene>
<protein>
    <submittedName>
        <fullName evidence="1">Unannotated protein</fullName>
    </submittedName>
</protein>
<proteinExistence type="predicted"/>